<evidence type="ECO:0000313" key="1">
    <source>
        <dbReference type="EMBL" id="OGM40622.1"/>
    </source>
</evidence>
<accession>A0A1F7ZMH4</accession>
<dbReference type="RefSeq" id="XP_022384339.1">
    <property type="nucleotide sequence ID" value="XM_022537843.1"/>
</dbReference>
<proteinExistence type="predicted"/>
<organism evidence="1 2">
    <name type="scientific">Aspergillus bombycis</name>
    <dbReference type="NCBI Taxonomy" id="109264"/>
    <lineage>
        <taxon>Eukaryota</taxon>
        <taxon>Fungi</taxon>
        <taxon>Dikarya</taxon>
        <taxon>Ascomycota</taxon>
        <taxon>Pezizomycotina</taxon>
        <taxon>Eurotiomycetes</taxon>
        <taxon>Eurotiomycetidae</taxon>
        <taxon>Eurotiales</taxon>
        <taxon>Aspergillaceae</taxon>
        <taxon>Aspergillus</taxon>
    </lineage>
</organism>
<evidence type="ECO:0000313" key="2">
    <source>
        <dbReference type="Proteomes" id="UP000179179"/>
    </source>
</evidence>
<name>A0A1F7ZMH4_9EURO</name>
<dbReference type="AlphaFoldDB" id="A0A1F7ZMH4"/>
<comment type="caution">
    <text evidence="1">The sequence shown here is derived from an EMBL/GenBank/DDBJ whole genome shotgun (WGS) entry which is preliminary data.</text>
</comment>
<protein>
    <submittedName>
        <fullName evidence="1">Uncharacterized protein</fullName>
    </submittedName>
</protein>
<dbReference type="Proteomes" id="UP000179179">
    <property type="component" value="Unassembled WGS sequence"/>
</dbReference>
<dbReference type="GeneID" id="34454105"/>
<reference evidence="1 2" key="1">
    <citation type="journal article" date="2016" name="Genome Biol. Evol.">
        <title>Draft genome sequence of an aflatoxigenic Aspergillus species, A. bombycis.</title>
        <authorList>
            <person name="Moore G.G."/>
            <person name="Mack B.M."/>
            <person name="Beltz S.B."/>
            <person name="Gilbert M.K."/>
        </authorList>
    </citation>
    <scope>NUCLEOTIDE SEQUENCE [LARGE SCALE GENOMIC DNA]</scope>
    <source>
        <strain evidence="2">NRRL 26010</strain>
    </source>
</reference>
<keyword evidence="2" id="KW-1185">Reference proteome</keyword>
<gene>
    <name evidence="1" type="ORF">ABOM_010715</name>
</gene>
<dbReference type="EMBL" id="LYCR01000137">
    <property type="protein sequence ID" value="OGM40622.1"/>
    <property type="molecule type" value="Genomic_DNA"/>
</dbReference>
<sequence>MHLLLIDAAQRLGNAGYGLKYVAHWGQLQGTGWSFDGGAVLFLVMVLFPDVDEIRDELLMRKNGYKLYEQHPSFLRYDKVADKLYLVDLTFIGFTDPNSETSIPVREDNVYGEAFNIWLYPYEEPPQLPRSTQLSHRAALRKMPLQIYIHHGSLSKLVAASYLTDRPGTEVPLRRNVRRGTMVADVNASWLNFCEA</sequence>
<dbReference type="OrthoDB" id="4389629at2759"/>